<sequence>MHTYSRSHRPDFWHLLRHNRSIVSSSDSHSGDQRTDRNHPRTAATTSAIVLRRRFGHLGGPPVLGHRNRRPGRFANAHGSQVPARHAHGLERGVRRCLRRSAHFFEHLDRIVGLLLPSHVGGVLPGDFGFQRHFDNCFDCSR</sequence>
<keyword evidence="2" id="KW-1185">Reference proteome</keyword>
<protein>
    <submittedName>
        <fullName evidence="3">Uncharacterized protein</fullName>
    </submittedName>
</protein>
<dbReference type="Proteomes" id="UP000887565">
    <property type="component" value="Unplaced"/>
</dbReference>
<dbReference type="WBParaSite" id="nRc.2.0.1.t33608-RA">
    <property type="protein sequence ID" value="nRc.2.0.1.t33608-RA"/>
    <property type="gene ID" value="nRc.2.0.1.g33608"/>
</dbReference>
<dbReference type="AlphaFoldDB" id="A0A915K5J4"/>
<feature type="compositionally biased region" description="Basic and acidic residues" evidence="1">
    <location>
        <begin position="29"/>
        <end position="39"/>
    </location>
</feature>
<evidence type="ECO:0000313" key="3">
    <source>
        <dbReference type="WBParaSite" id="nRc.2.0.1.t33608-RA"/>
    </source>
</evidence>
<organism evidence="2 3">
    <name type="scientific">Romanomermis culicivorax</name>
    <name type="common">Nematode worm</name>
    <dbReference type="NCBI Taxonomy" id="13658"/>
    <lineage>
        <taxon>Eukaryota</taxon>
        <taxon>Metazoa</taxon>
        <taxon>Ecdysozoa</taxon>
        <taxon>Nematoda</taxon>
        <taxon>Enoplea</taxon>
        <taxon>Dorylaimia</taxon>
        <taxon>Mermithida</taxon>
        <taxon>Mermithoidea</taxon>
        <taxon>Mermithidae</taxon>
        <taxon>Romanomermis</taxon>
    </lineage>
</organism>
<name>A0A915K5J4_ROMCU</name>
<accession>A0A915K5J4</accession>
<proteinExistence type="predicted"/>
<evidence type="ECO:0000313" key="2">
    <source>
        <dbReference type="Proteomes" id="UP000887565"/>
    </source>
</evidence>
<feature type="region of interest" description="Disordered" evidence="1">
    <location>
        <begin position="23"/>
        <end position="44"/>
    </location>
</feature>
<reference evidence="3" key="1">
    <citation type="submission" date="2022-11" db="UniProtKB">
        <authorList>
            <consortium name="WormBaseParasite"/>
        </authorList>
    </citation>
    <scope>IDENTIFICATION</scope>
</reference>
<evidence type="ECO:0000256" key="1">
    <source>
        <dbReference type="SAM" id="MobiDB-lite"/>
    </source>
</evidence>